<evidence type="ECO:0000256" key="1">
    <source>
        <dbReference type="SAM" id="MobiDB-lite"/>
    </source>
</evidence>
<organism evidence="2 3">
    <name type="scientific">Botryotinia fuckeliana (strain T4)</name>
    <name type="common">Noble rot fungus</name>
    <name type="synonym">Botrytis cinerea</name>
    <dbReference type="NCBI Taxonomy" id="999810"/>
    <lineage>
        <taxon>Eukaryota</taxon>
        <taxon>Fungi</taxon>
        <taxon>Dikarya</taxon>
        <taxon>Ascomycota</taxon>
        <taxon>Pezizomycotina</taxon>
        <taxon>Leotiomycetes</taxon>
        <taxon>Helotiales</taxon>
        <taxon>Sclerotiniaceae</taxon>
        <taxon>Botrytis</taxon>
    </lineage>
</organism>
<dbReference type="HOGENOM" id="CLU_3050049_0_0_1"/>
<feature type="compositionally biased region" description="Polar residues" evidence="1">
    <location>
        <begin position="1"/>
        <end position="21"/>
    </location>
</feature>
<reference evidence="3" key="1">
    <citation type="journal article" date="2011" name="PLoS Genet.">
        <title>Genomic analysis of the necrotrophic fungal pathogens Sclerotinia sclerotiorum and Botrytis cinerea.</title>
        <authorList>
            <person name="Amselem J."/>
            <person name="Cuomo C.A."/>
            <person name="van Kan J.A."/>
            <person name="Viaud M."/>
            <person name="Benito E.P."/>
            <person name="Couloux A."/>
            <person name="Coutinho P.M."/>
            <person name="de Vries R.P."/>
            <person name="Dyer P.S."/>
            <person name="Fillinger S."/>
            <person name="Fournier E."/>
            <person name="Gout L."/>
            <person name="Hahn M."/>
            <person name="Kohn L."/>
            <person name="Lapalu N."/>
            <person name="Plummer K.M."/>
            <person name="Pradier J.M."/>
            <person name="Quevillon E."/>
            <person name="Sharon A."/>
            <person name="Simon A."/>
            <person name="ten Have A."/>
            <person name="Tudzynski B."/>
            <person name="Tudzynski P."/>
            <person name="Wincker P."/>
            <person name="Andrew M."/>
            <person name="Anthouard V."/>
            <person name="Beever R.E."/>
            <person name="Beffa R."/>
            <person name="Benoit I."/>
            <person name="Bouzid O."/>
            <person name="Brault B."/>
            <person name="Chen Z."/>
            <person name="Choquer M."/>
            <person name="Collemare J."/>
            <person name="Cotton P."/>
            <person name="Danchin E.G."/>
            <person name="Da Silva C."/>
            <person name="Gautier A."/>
            <person name="Giraud C."/>
            <person name="Giraud T."/>
            <person name="Gonzalez C."/>
            <person name="Grossetete S."/>
            <person name="Guldener U."/>
            <person name="Henrissat B."/>
            <person name="Howlett B.J."/>
            <person name="Kodira C."/>
            <person name="Kretschmer M."/>
            <person name="Lappartient A."/>
            <person name="Leroch M."/>
            <person name="Levis C."/>
            <person name="Mauceli E."/>
            <person name="Neuveglise C."/>
            <person name="Oeser B."/>
            <person name="Pearson M."/>
            <person name="Poulain J."/>
            <person name="Poussereau N."/>
            <person name="Quesneville H."/>
            <person name="Rascle C."/>
            <person name="Schumacher J."/>
            <person name="Segurens B."/>
            <person name="Sexton A."/>
            <person name="Silva E."/>
            <person name="Sirven C."/>
            <person name="Soanes D.M."/>
            <person name="Talbot N.J."/>
            <person name="Templeton M."/>
            <person name="Yandava C."/>
            <person name="Yarden O."/>
            <person name="Zeng Q."/>
            <person name="Rollins J.A."/>
            <person name="Lebrun M.H."/>
            <person name="Dickman M."/>
        </authorList>
    </citation>
    <scope>NUCLEOTIDE SEQUENCE [LARGE SCALE GENOMIC DNA]</scope>
    <source>
        <strain evidence="3">T4</strain>
    </source>
</reference>
<feature type="compositionally biased region" description="Polar residues" evidence="1">
    <location>
        <begin position="29"/>
        <end position="45"/>
    </location>
</feature>
<dbReference type="EMBL" id="FQ790275">
    <property type="protein sequence ID" value="CCD45042.1"/>
    <property type="molecule type" value="Genomic_DNA"/>
</dbReference>
<dbReference type="InParanoid" id="G2XXK3"/>
<evidence type="ECO:0000313" key="2">
    <source>
        <dbReference type="EMBL" id="CCD45042.1"/>
    </source>
</evidence>
<gene>
    <name evidence="2" type="ORF">BofuT4_uP007590.1</name>
</gene>
<dbReference type="AlphaFoldDB" id="G2XXK3"/>
<accession>G2XXK3</accession>
<sequence>MSSIAPSTFFMANTDTETRSANTKRMRNKSTGGATLFDTQGNLSPYHTHHMAIE</sequence>
<evidence type="ECO:0000313" key="3">
    <source>
        <dbReference type="Proteomes" id="UP000008177"/>
    </source>
</evidence>
<dbReference type="Proteomes" id="UP000008177">
    <property type="component" value="Unplaced contigs"/>
</dbReference>
<name>G2XXK3_BOTF4</name>
<feature type="region of interest" description="Disordered" evidence="1">
    <location>
        <begin position="1"/>
        <end position="54"/>
    </location>
</feature>
<protein>
    <submittedName>
        <fullName evidence="2">Uncharacterized protein</fullName>
    </submittedName>
</protein>
<proteinExistence type="predicted"/>